<feature type="non-terminal residue" evidence="3">
    <location>
        <position position="194"/>
    </location>
</feature>
<keyword evidence="4" id="KW-1185">Reference proteome</keyword>
<dbReference type="OrthoDB" id="5953039at2759"/>
<dbReference type="CDD" id="cd23265">
    <property type="entry name" value="beta-trefoil_ABD_ABFB-like"/>
    <property type="match status" value="1"/>
</dbReference>
<dbReference type="EMBL" id="CAIIXF020000010">
    <property type="protein sequence ID" value="CAH1796481.1"/>
    <property type="molecule type" value="Genomic_DNA"/>
</dbReference>
<evidence type="ECO:0000313" key="3">
    <source>
        <dbReference type="EMBL" id="CAH1796481.1"/>
    </source>
</evidence>
<feature type="domain" description="Alpha-L-arabinofuranosidase B arabinose-binding" evidence="2">
    <location>
        <begin position="88"/>
        <end position="194"/>
    </location>
</feature>
<dbReference type="InterPro" id="IPR036195">
    <property type="entry name" value="AbfB_ABD_sf"/>
</dbReference>
<dbReference type="Gene3D" id="2.80.10.50">
    <property type="match status" value="1"/>
</dbReference>
<feature type="non-terminal residue" evidence="3">
    <location>
        <position position="1"/>
    </location>
</feature>
<evidence type="ECO:0000256" key="1">
    <source>
        <dbReference type="SAM" id="Phobius"/>
    </source>
</evidence>
<dbReference type="GO" id="GO:0046373">
    <property type="term" value="P:L-arabinose metabolic process"/>
    <property type="evidence" value="ECO:0007669"/>
    <property type="project" value="InterPro"/>
</dbReference>
<gene>
    <name evidence="3" type="ORF">OFUS_LOCUS20886</name>
</gene>
<dbReference type="Pfam" id="PF05270">
    <property type="entry name" value="AbfB"/>
    <property type="match status" value="1"/>
</dbReference>
<keyword evidence="1" id="KW-1133">Transmembrane helix</keyword>
<dbReference type="Proteomes" id="UP000749559">
    <property type="component" value="Unassembled WGS sequence"/>
</dbReference>
<name>A0A8S4PTI7_OWEFU</name>
<dbReference type="InterPro" id="IPR007934">
    <property type="entry name" value="AbfB_ABD"/>
</dbReference>
<organism evidence="3 4">
    <name type="scientific">Owenia fusiformis</name>
    <name type="common">Polychaete worm</name>
    <dbReference type="NCBI Taxonomy" id="6347"/>
    <lineage>
        <taxon>Eukaryota</taxon>
        <taxon>Metazoa</taxon>
        <taxon>Spiralia</taxon>
        <taxon>Lophotrochozoa</taxon>
        <taxon>Annelida</taxon>
        <taxon>Polychaeta</taxon>
        <taxon>Sedentaria</taxon>
        <taxon>Canalipalpata</taxon>
        <taxon>Sabellida</taxon>
        <taxon>Oweniida</taxon>
        <taxon>Oweniidae</taxon>
        <taxon>Owenia</taxon>
    </lineage>
</organism>
<sequence length="194" mass="22006">ESNWIRTRVPELLNTNIFNKDIGVTVTSVYVYIMAPLLILMLGVAVFSDVEAYGRGYLDVIFSSKNYPAYILDVNSNGLGYIIVANAANPNMWVIEQPGLTGEEGTVSLTYKGKPGFYLRHTGFLMQIDNKYDPVVPQHFLLDATFRIRNDKYFPGYLAFESVNYPGRFIRHQGYRLKLHPSDGSELFKNDASF</sequence>
<evidence type="ECO:0000313" key="4">
    <source>
        <dbReference type="Proteomes" id="UP000749559"/>
    </source>
</evidence>
<dbReference type="SUPFAM" id="SSF110221">
    <property type="entry name" value="AbfB domain"/>
    <property type="match status" value="2"/>
</dbReference>
<keyword evidence="1" id="KW-0812">Transmembrane</keyword>
<reference evidence="3" key="1">
    <citation type="submission" date="2022-03" db="EMBL/GenBank/DDBJ databases">
        <authorList>
            <person name="Martin C."/>
        </authorList>
    </citation>
    <scope>NUCLEOTIDE SEQUENCE</scope>
</reference>
<comment type="caution">
    <text evidence="3">The sequence shown here is derived from an EMBL/GenBank/DDBJ whole genome shotgun (WGS) entry which is preliminary data.</text>
</comment>
<evidence type="ECO:0000259" key="2">
    <source>
        <dbReference type="Pfam" id="PF05270"/>
    </source>
</evidence>
<feature type="transmembrane region" description="Helical" evidence="1">
    <location>
        <begin position="29"/>
        <end position="47"/>
    </location>
</feature>
<protein>
    <recommendedName>
        <fullName evidence="2">Alpha-L-arabinofuranosidase B arabinose-binding domain-containing protein</fullName>
    </recommendedName>
</protein>
<accession>A0A8S4PTI7</accession>
<proteinExistence type="predicted"/>
<dbReference type="AlphaFoldDB" id="A0A8S4PTI7"/>
<dbReference type="GO" id="GO:0046556">
    <property type="term" value="F:alpha-L-arabinofuranosidase activity"/>
    <property type="evidence" value="ECO:0007669"/>
    <property type="project" value="InterPro"/>
</dbReference>
<keyword evidence="1" id="KW-0472">Membrane</keyword>